<dbReference type="Gene3D" id="2.60.120.10">
    <property type="entry name" value="Jelly Rolls"/>
    <property type="match status" value="1"/>
</dbReference>
<dbReference type="InterPro" id="IPR051610">
    <property type="entry name" value="GPI/OXD"/>
</dbReference>
<dbReference type="InterPro" id="IPR011051">
    <property type="entry name" value="RmlC_Cupin_sf"/>
</dbReference>
<dbReference type="STRING" id="626937.HMPREF3293_00325"/>
<dbReference type="Proteomes" id="UP000070366">
    <property type="component" value="Unassembled WGS sequence"/>
</dbReference>
<dbReference type="InterPro" id="IPR014710">
    <property type="entry name" value="RmlC-like_jellyroll"/>
</dbReference>
<sequence>MLIDFEQLDETEIKNFYGGTQSTYARMFADESNRIMRGRLAPGASIGPHTHETGSEIIFILSGTGKAFCGGATEALTPGMCHYCPKGHTHSLTADGAEALVFFAVVPQQ</sequence>
<accession>A0A136Q841</accession>
<feature type="domain" description="Cupin type-2" evidence="2">
    <location>
        <begin position="39"/>
        <end position="105"/>
    </location>
</feature>
<dbReference type="InterPro" id="IPR013096">
    <property type="entry name" value="Cupin_2"/>
</dbReference>
<dbReference type="GO" id="GO:0046872">
    <property type="term" value="F:metal ion binding"/>
    <property type="evidence" value="ECO:0007669"/>
    <property type="project" value="UniProtKB-KW"/>
</dbReference>
<dbReference type="PATRIC" id="fig|626937.4.peg.323"/>
<dbReference type="OrthoDB" id="9797047at2"/>
<dbReference type="Pfam" id="PF07883">
    <property type="entry name" value="Cupin_2"/>
    <property type="match status" value="1"/>
</dbReference>
<dbReference type="PANTHER" id="PTHR35848:SF6">
    <property type="entry name" value="CUPIN TYPE-2 DOMAIN-CONTAINING PROTEIN"/>
    <property type="match status" value="1"/>
</dbReference>
<proteinExistence type="predicted"/>
<evidence type="ECO:0000313" key="4">
    <source>
        <dbReference type="Proteomes" id="UP000070366"/>
    </source>
</evidence>
<evidence type="ECO:0000313" key="3">
    <source>
        <dbReference type="EMBL" id="KXK66779.1"/>
    </source>
</evidence>
<reference evidence="3 4" key="1">
    <citation type="submission" date="2016-02" db="EMBL/GenBank/DDBJ databases">
        <authorList>
            <person name="Wen L."/>
            <person name="He K."/>
            <person name="Yang H."/>
        </authorList>
    </citation>
    <scope>NUCLEOTIDE SEQUENCE [LARGE SCALE GENOMIC DNA]</scope>
    <source>
        <strain evidence="3 4">DSM 22607</strain>
    </source>
</reference>
<dbReference type="PANTHER" id="PTHR35848">
    <property type="entry name" value="OXALATE-BINDING PROTEIN"/>
    <property type="match status" value="1"/>
</dbReference>
<dbReference type="EMBL" id="LSZW01000030">
    <property type="protein sequence ID" value="KXK66779.1"/>
    <property type="molecule type" value="Genomic_DNA"/>
</dbReference>
<name>A0A136Q841_9FIRM</name>
<keyword evidence="1" id="KW-0479">Metal-binding</keyword>
<protein>
    <submittedName>
        <fullName evidence="3">Cupin domain protein</fullName>
    </submittedName>
</protein>
<gene>
    <name evidence="3" type="ORF">HMPREF3293_00325</name>
</gene>
<keyword evidence="4" id="KW-1185">Reference proteome</keyword>
<dbReference type="AlphaFoldDB" id="A0A136Q841"/>
<organism evidence="3 4">
    <name type="scientific">Christensenella minuta</name>
    <dbReference type="NCBI Taxonomy" id="626937"/>
    <lineage>
        <taxon>Bacteria</taxon>
        <taxon>Bacillati</taxon>
        <taxon>Bacillota</taxon>
        <taxon>Clostridia</taxon>
        <taxon>Christensenellales</taxon>
        <taxon>Christensenellaceae</taxon>
        <taxon>Christensenella</taxon>
    </lineage>
</organism>
<dbReference type="RefSeq" id="WP_066523222.1">
    <property type="nucleotide sequence ID" value="NZ_CABMOF010000014.1"/>
</dbReference>
<evidence type="ECO:0000259" key="2">
    <source>
        <dbReference type="Pfam" id="PF07883"/>
    </source>
</evidence>
<comment type="caution">
    <text evidence="3">The sequence shown here is derived from an EMBL/GenBank/DDBJ whole genome shotgun (WGS) entry which is preliminary data.</text>
</comment>
<dbReference type="KEGG" id="cmiu:B1H56_09435"/>
<evidence type="ECO:0000256" key="1">
    <source>
        <dbReference type="ARBA" id="ARBA00022723"/>
    </source>
</evidence>
<dbReference type="SUPFAM" id="SSF51182">
    <property type="entry name" value="RmlC-like cupins"/>
    <property type="match status" value="1"/>
</dbReference>